<dbReference type="AlphaFoldDB" id="A0AAV4UKP1"/>
<dbReference type="EMBL" id="BPLR01013047">
    <property type="protein sequence ID" value="GIY58341.1"/>
    <property type="molecule type" value="Genomic_DNA"/>
</dbReference>
<keyword evidence="2" id="KW-1185">Reference proteome</keyword>
<proteinExistence type="predicted"/>
<reference evidence="1 2" key="1">
    <citation type="submission" date="2021-06" db="EMBL/GenBank/DDBJ databases">
        <title>Caerostris extrusa draft genome.</title>
        <authorList>
            <person name="Kono N."/>
            <person name="Arakawa K."/>
        </authorList>
    </citation>
    <scope>NUCLEOTIDE SEQUENCE [LARGE SCALE GENOMIC DNA]</scope>
</reference>
<protein>
    <submittedName>
        <fullName evidence="1">Uncharacterized protein</fullName>
    </submittedName>
</protein>
<dbReference type="Proteomes" id="UP001054945">
    <property type="component" value="Unassembled WGS sequence"/>
</dbReference>
<sequence length="150" mass="17394">MSVVILNNLKIVSSLAFNIQQQFNKQLQSLTAFMTKHVLKLIKYFTGRQNPLKESEPLEHSANQSSQVLPVVQISDSMDNEVRAEVRFAFVVIRKFRDYLLKQTYNIPVSKINQECEVPQISEGISGRNTYSLIDFHWGFSWNTLLERSR</sequence>
<name>A0AAV4UKP1_CAEEX</name>
<organism evidence="1 2">
    <name type="scientific">Caerostris extrusa</name>
    <name type="common">Bark spider</name>
    <name type="synonym">Caerostris bankana</name>
    <dbReference type="NCBI Taxonomy" id="172846"/>
    <lineage>
        <taxon>Eukaryota</taxon>
        <taxon>Metazoa</taxon>
        <taxon>Ecdysozoa</taxon>
        <taxon>Arthropoda</taxon>
        <taxon>Chelicerata</taxon>
        <taxon>Arachnida</taxon>
        <taxon>Araneae</taxon>
        <taxon>Araneomorphae</taxon>
        <taxon>Entelegynae</taxon>
        <taxon>Araneoidea</taxon>
        <taxon>Araneidae</taxon>
        <taxon>Caerostris</taxon>
    </lineage>
</organism>
<comment type="caution">
    <text evidence="1">The sequence shown here is derived from an EMBL/GenBank/DDBJ whole genome shotgun (WGS) entry which is preliminary data.</text>
</comment>
<gene>
    <name evidence="1" type="ORF">CEXT_691451</name>
</gene>
<evidence type="ECO:0000313" key="1">
    <source>
        <dbReference type="EMBL" id="GIY58341.1"/>
    </source>
</evidence>
<evidence type="ECO:0000313" key="2">
    <source>
        <dbReference type="Proteomes" id="UP001054945"/>
    </source>
</evidence>
<accession>A0AAV4UKP1</accession>